<feature type="region of interest" description="Disordered" evidence="3">
    <location>
        <begin position="387"/>
        <end position="416"/>
    </location>
</feature>
<gene>
    <name evidence="5" type="ORF">FG87_31210</name>
</gene>
<evidence type="ECO:0000313" key="6">
    <source>
        <dbReference type="Proteomes" id="UP000031364"/>
    </source>
</evidence>
<dbReference type="InterPro" id="IPR028098">
    <property type="entry name" value="Glyco_trans_4-like_N"/>
</dbReference>
<dbReference type="PANTHER" id="PTHR12526">
    <property type="entry name" value="GLYCOSYLTRANSFERASE"/>
    <property type="match status" value="1"/>
</dbReference>
<keyword evidence="2" id="KW-0808">Transferase</keyword>
<protein>
    <recommendedName>
        <fullName evidence="4">Glycosyltransferase subfamily 4-like N-terminal domain-containing protein</fullName>
    </recommendedName>
</protein>
<dbReference type="CDD" id="cd03801">
    <property type="entry name" value="GT4_PimA-like"/>
    <property type="match status" value="1"/>
</dbReference>
<keyword evidence="1" id="KW-0328">Glycosyltransferase</keyword>
<accession>A0ABR4Z7P1</accession>
<organism evidence="5 6">
    <name type="scientific">Nocardia vulneris</name>
    <dbReference type="NCBI Taxonomy" id="1141657"/>
    <lineage>
        <taxon>Bacteria</taxon>
        <taxon>Bacillati</taxon>
        <taxon>Actinomycetota</taxon>
        <taxon>Actinomycetes</taxon>
        <taxon>Mycobacteriales</taxon>
        <taxon>Nocardiaceae</taxon>
        <taxon>Nocardia</taxon>
    </lineage>
</organism>
<evidence type="ECO:0000256" key="3">
    <source>
        <dbReference type="SAM" id="MobiDB-lite"/>
    </source>
</evidence>
<sequence length="416" mass="45381">MNVPSPNLLFLLDSPNIERGYALAGTPARVLALAEHTRRSGAQVTLALCDRGNDYWTASDWPIDVVLVHPHDYYDPAVLAGAIGVEVDVVVVCEAQALLVVGRPLADRLHARLLYDVHDDDAALAHSLQEPLGEIARLARVQRRAFDVSDFVIACAERELILALRADVPPERVELVPNGAEPSSYWGPSWNSQRLVFVGNLFYRPNQLAIEHLRDRVRPRLRELCPQARVQVIGRGPAALTRDEAGLEFLGPAPSIEMALRDATLGLAPLTAGAGSKMKVLDYMAAGLPVLATTEAVAGLPPAHPGVVVDDDLDRWAMRIASLMKDPMLLDDLGLAGRGTVEDELSWHQIAAELVHRCRIWLPMPARDLALTEPGRIAAPRWRSEHAAQGALGTPRHTEPGRAVHMSSVPAWSGRR</sequence>
<dbReference type="PANTHER" id="PTHR12526:SF600">
    <property type="entry name" value="GLYCOSYL TRANSFERASE GROUP 1"/>
    <property type="match status" value="1"/>
</dbReference>
<comment type="caution">
    <text evidence="5">The sequence shown here is derived from an EMBL/GenBank/DDBJ whole genome shotgun (WGS) entry which is preliminary data.</text>
</comment>
<feature type="domain" description="Glycosyltransferase subfamily 4-like N-terminal" evidence="4">
    <location>
        <begin position="25"/>
        <end position="179"/>
    </location>
</feature>
<reference evidence="5 6" key="1">
    <citation type="journal article" date="2014" name="Int. J. Syst. Evol. Microbiol.">
        <title>Nocardia vulneris sp. nov., isolated from wounds of human patients in North America.</title>
        <authorList>
            <person name="Lasker B.A."/>
            <person name="Bell M."/>
            <person name="Klenk H.P."/>
            <person name="Sproer C."/>
            <person name="Schumann C."/>
            <person name="Schumann P."/>
            <person name="Brown J.M."/>
        </authorList>
    </citation>
    <scope>NUCLEOTIDE SEQUENCE [LARGE SCALE GENOMIC DNA]</scope>
    <source>
        <strain evidence="5 6">W9851</strain>
    </source>
</reference>
<evidence type="ECO:0000259" key="4">
    <source>
        <dbReference type="Pfam" id="PF13579"/>
    </source>
</evidence>
<dbReference type="RefSeq" id="WP_043677688.1">
    <property type="nucleotide sequence ID" value="NZ_BDCI01000048.1"/>
</dbReference>
<dbReference type="Proteomes" id="UP000031364">
    <property type="component" value="Unassembled WGS sequence"/>
</dbReference>
<proteinExistence type="predicted"/>
<evidence type="ECO:0000256" key="2">
    <source>
        <dbReference type="ARBA" id="ARBA00022679"/>
    </source>
</evidence>
<evidence type="ECO:0000256" key="1">
    <source>
        <dbReference type="ARBA" id="ARBA00022676"/>
    </source>
</evidence>
<name>A0ABR4Z7P1_9NOCA</name>
<keyword evidence="6" id="KW-1185">Reference proteome</keyword>
<dbReference type="EMBL" id="JNFP01000046">
    <property type="protein sequence ID" value="KIA61368.1"/>
    <property type="molecule type" value="Genomic_DNA"/>
</dbReference>
<dbReference type="Pfam" id="PF13579">
    <property type="entry name" value="Glyco_trans_4_4"/>
    <property type="match status" value="1"/>
</dbReference>
<dbReference type="Gene3D" id="3.40.50.2000">
    <property type="entry name" value="Glycogen Phosphorylase B"/>
    <property type="match status" value="2"/>
</dbReference>
<dbReference type="SUPFAM" id="SSF53756">
    <property type="entry name" value="UDP-Glycosyltransferase/glycogen phosphorylase"/>
    <property type="match status" value="1"/>
</dbReference>
<evidence type="ECO:0000313" key="5">
    <source>
        <dbReference type="EMBL" id="KIA61368.1"/>
    </source>
</evidence>
<dbReference type="Pfam" id="PF13692">
    <property type="entry name" value="Glyco_trans_1_4"/>
    <property type="match status" value="1"/>
</dbReference>